<dbReference type="RefSeq" id="XP_005819843.1">
    <property type="nucleotide sequence ID" value="XM_005819786.1"/>
</dbReference>
<evidence type="ECO:0000256" key="5">
    <source>
        <dbReference type="ARBA" id="ARBA00022989"/>
    </source>
</evidence>
<dbReference type="GeneID" id="17289597"/>
<evidence type="ECO:0008006" key="11">
    <source>
        <dbReference type="Google" id="ProtNLM"/>
    </source>
</evidence>
<dbReference type="HOGENOM" id="CLU_133067_0_1_1"/>
<dbReference type="OMA" id="IAYSLWC"/>
<evidence type="ECO:0000256" key="4">
    <source>
        <dbReference type="ARBA" id="ARBA00022692"/>
    </source>
</evidence>
<dbReference type="EMBL" id="JH993167">
    <property type="protein sequence ID" value="EKX32863.1"/>
    <property type="molecule type" value="Genomic_DNA"/>
</dbReference>
<keyword evidence="4 7" id="KW-0812">Transmembrane</keyword>
<dbReference type="GO" id="GO:0005886">
    <property type="term" value="C:plasma membrane"/>
    <property type="evidence" value="ECO:0007669"/>
    <property type="project" value="UniProtKB-SubCell"/>
</dbReference>
<feature type="transmembrane region" description="Helical" evidence="7">
    <location>
        <begin position="93"/>
        <end position="110"/>
    </location>
</feature>
<dbReference type="OrthoDB" id="5597517at2759"/>
<dbReference type="InterPro" id="IPR037185">
    <property type="entry name" value="EmrE-like"/>
</dbReference>
<keyword evidence="2" id="KW-0813">Transport</keyword>
<feature type="transmembrane region" description="Helical" evidence="7">
    <location>
        <begin position="35"/>
        <end position="55"/>
    </location>
</feature>
<evidence type="ECO:0000313" key="9">
    <source>
        <dbReference type="EnsemblProtists" id="EKX32863"/>
    </source>
</evidence>
<dbReference type="GO" id="GO:0022857">
    <property type="term" value="F:transmembrane transporter activity"/>
    <property type="evidence" value="ECO:0007669"/>
    <property type="project" value="InterPro"/>
</dbReference>
<dbReference type="InterPro" id="IPR000390">
    <property type="entry name" value="Small_drug/metabolite_transptr"/>
</dbReference>
<proteinExistence type="predicted"/>
<comment type="subcellular location">
    <subcellularLocation>
        <location evidence="1">Cell membrane</location>
        <topology evidence="1">Multi-pass membrane protein</topology>
    </subcellularLocation>
</comment>
<evidence type="ECO:0000256" key="6">
    <source>
        <dbReference type="ARBA" id="ARBA00023136"/>
    </source>
</evidence>
<keyword evidence="5 7" id="KW-1133">Transmembrane helix</keyword>
<dbReference type="Gene3D" id="1.10.3730.20">
    <property type="match status" value="1"/>
</dbReference>
<accession>L1I9H2</accession>
<evidence type="ECO:0000313" key="8">
    <source>
        <dbReference type="EMBL" id="EKX32863.1"/>
    </source>
</evidence>
<dbReference type="PANTHER" id="PTHR30561">
    <property type="entry name" value="SMR FAMILY PROTON-DEPENDENT DRUG EFFLUX TRANSPORTER SUGE"/>
    <property type="match status" value="1"/>
</dbReference>
<reference evidence="9" key="3">
    <citation type="submission" date="2016-03" db="UniProtKB">
        <authorList>
            <consortium name="EnsemblProtists"/>
        </authorList>
    </citation>
    <scope>IDENTIFICATION</scope>
</reference>
<evidence type="ECO:0000256" key="7">
    <source>
        <dbReference type="SAM" id="Phobius"/>
    </source>
</evidence>
<reference evidence="8 10" key="1">
    <citation type="journal article" date="2012" name="Nature">
        <title>Algal genomes reveal evolutionary mosaicism and the fate of nucleomorphs.</title>
        <authorList>
            <consortium name="DOE Joint Genome Institute"/>
            <person name="Curtis B.A."/>
            <person name="Tanifuji G."/>
            <person name="Burki F."/>
            <person name="Gruber A."/>
            <person name="Irimia M."/>
            <person name="Maruyama S."/>
            <person name="Arias M.C."/>
            <person name="Ball S.G."/>
            <person name="Gile G.H."/>
            <person name="Hirakawa Y."/>
            <person name="Hopkins J.F."/>
            <person name="Kuo A."/>
            <person name="Rensing S.A."/>
            <person name="Schmutz J."/>
            <person name="Symeonidi A."/>
            <person name="Elias M."/>
            <person name="Eveleigh R.J."/>
            <person name="Herman E.K."/>
            <person name="Klute M.J."/>
            <person name="Nakayama T."/>
            <person name="Obornik M."/>
            <person name="Reyes-Prieto A."/>
            <person name="Armbrust E.V."/>
            <person name="Aves S.J."/>
            <person name="Beiko R.G."/>
            <person name="Coutinho P."/>
            <person name="Dacks J.B."/>
            <person name="Durnford D.G."/>
            <person name="Fast N.M."/>
            <person name="Green B.R."/>
            <person name="Grisdale C.J."/>
            <person name="Hempel F."/>
            <person name="Henrissat B."/>
            <person name="Hoppner M.P."/>
            <person name="Ishida K."/>
            <person name="Kim E."/>
            <person name="Koreny L."/>
            <person name="Kroth P.G."/>
            <person name="Liu Y."/>
            <person name="Malik S.B."/>
            <person name="Maier U.G."/>
            <person name="McRose D."/>
            <person name="Mock T."/>
            <person name="Neilson J.A."/>
            <person name="Onodera N.T."/>
            <person name="Poole A.M."/>
            <person name="Pritham E.J."/>
            <person name="Richards T.A."/>
            <person name="Rocap G."/>
            <person name="Roy S.W."/>
            <person name="Sarai C."/>
            <person name="Schaack S."/>
            <person name="Shirato S."/>
            <person name="Slamovits C.H."/>
            <person name="Spencer D.F."/>
            <person name="Suzuki S."/>
            <person name="Worden A.Z."/>
            <person name="Zauner S."/>
            <person name="Barry K."/>
            <person name="Bell C."/>
            <person name="Bharti A.K."/>
            <person name="Crow J.A."/>
            <person name="Grimwood J."/>
            <person name="Kramer R."/>
            <person name="Lindquist E."/>
            <person name="Lucas S."/>
            <person name="Salamov A."/>
            <person name="McFadden G.I."/>
            <person name="Lane C.E."/>
            <person name="Keeling P.J."/>
            <person name="Gray M.W."/>
            <person name="Grigoriev I.V."/>
            <person name="Archibald J.M."/>
        </authorList>
    </citation>
    <scope>NUCLEOTIDE SEQUENCE</scope>
    <source>
        <strain evidence="8 10">CCMP2712</strain>
    </source>
</reference>
<name>L1I9H2_GUITC</name>
<dbReference type="PaxDb" id="55529-EKX32863"/>
<gene>
    <name evidence="8" type="ORF">GUITHDRAFT_120931</name>
</gene>
<keyword evidence="6 7" id="KW-0472">Membrane</keyword>
<dbReference type="eggNOG" id="ENOG502SECQ">
    <property type="taxonomic scope" value="Eukaryota"/>
</dbReference>
<sequence length="111" mass="12082">MESLPSVSWKGVVLLSATIILEVLGAMCMKMSNNFANIIPSVLLFVFYGSSFYLFTHALKYWPLSIAYAIWSGVGTTATAAIGIMIFGEALRAKHFFGLILIILGVVSMNL</sequence>
<organism evidence="8">
    <name type="scientific">Guillardia theta (strain CCMP2712)</name>
    <name type="common">Cryptophyte</name>
    <dbReference type="NCBI Taxonomy" id="905079"/>
    <lineage>
        <taxon>Eukaryota</taxon>
        <taxon>Cryptophyceae</taxon>
        <taxon>Pyrenomonadales</taxon>
        <taxon>Geminigeraceae</taxon>
        <taxon>Guillardia</taxon>
    </lineage>
</organism>
<evidence type="ECO:0000256" key="1">
    <source>
        <dbReference type="ARBA" id="ARBA00004651"/>
    </source>
</evidence>
<evidence type="ECO:0000256" key="2">
    <source>
        <dbReference type="ARBA" id="ARBA00022448"/>
    </source>
</evidence>
<dbReference type="Proteomes" id="UP000011087">
    <property type="component" value="Unassembled WGS sequence"/>
</dbReference>
<evidence type="ECO:0000256" key="3">
    <source>
        <dbReference type="ARBA" id="ARBA00022475"/>
    </source>
</evidence>
<dbReference type="FunFam" id="1.10.3730.20:FF:000001">
    <property type="entry name" value="Quaternary ammonium compound resistance transporter SugE"/>
    <property type="match status" value="1"/>
</dbReference>
<keyword evidence="10" id="KW-1185">Reference proteome</keyword>
<dbReference type="EnsemblProtists" id="EKX32863">
    <property type="protein sequence ID" value="EKX32863"/>
    <property type="gene ID" value="GUITHDRAFT_120931"/>
</dbReference>
<dbReference type="KEGG" id="gtt:GUITHDRAFT_120931"/>
<feature type="transmembrane region" description="Helical" evidence="7">
    <location>
        <begin position="67"/>
        <end position="87"/>
    </location>
</feature>
<reference evidence="10" key="2">
    <citation type="submission" date="2012-11" db="EMBL/GenBank/DDBJ databases">
        <authorList>
            <person name="Kuo A."/>
            <person name="Curtis B.A."/>
            <person name="Tanifuji G."/>
            <person name="Burki F."/>
            <person name="Gruber A."/>
            <person name="Irimia M."/>
            <person name="Maruyama S."/>
            <person name="Arias M.C."/>
            <person name="Ball S.G."/>
            <person name="Gile G.H."/>
            <person name="Hirakawa Y."/>
            <person name="Hopkins J.F."/>
            <person name="Rensing S.A."/>
            <person name="Schmutz J."/>
            <person name="Symeonidi A."/>
            <person name="Elias M."/>
            <person name="Eveleigh R.J."/>
            <person name="Herman E.K."/>
            <person name="Klute M.J."/>
            <person name="Nakayama T."/>
            <person name="Obornik M."/>
            <person name="Reyes-Prieto A."/>
            <person name="Armbrust E.V."/>
            <person name="Aves S.J."/>
            <person name="Beiko R.G."/>
            <person name="Coutinho P."/>
            <person name="Dacks J.B."/>
            <person name="Durnford D.G."/>
            <person name="Fast N.M."/>
            <person name="Green B.R."/>
            <person name="Grisdale C."/>
            <person name="Hempe F."/>
            <person name="Henrissat B."/>
            <person name="Hoppner M.P."/>
            <person name="Ishida K.-I."/>
            <person name="Kim E."/>
            <person name="Koreny L."/>
            <person name="Kroth P.G."/>
            <person name="Liu Y."/>
            <person name="Malik S.-B."/>
            <person name="Maier U.G."/>
            <person name="McRose D."/>
            <person name="Mock T."/>
            <person name="Neilson J.A."/>
            <person name="Onodera N.T."/>
            <person name="Poole A.M."/>
            <person name="Pritham E.J."/>
            <person name="Richards T.A."/>
            <person name="Rocap G."/>
            <person name="Roy S.W."/>
            <person name="Sarai C."/>
            <person name="Schaack S."/>
            <person name="Shirato S."/>
            <person name="Slamovits C.H."/>
            <person name="Spencer D.F."/>
            <person name="Suzuki S."/>
            <person name="Worden A.Z."/>
            <person name="Zauner S."/>
            <person name="Barry K."/>
            <person name="Bell C."/>
            <person name="Bharti A.K."/>
            <person name="Crow J.A."/>
            <person name="Grimwood J."/>
            <person name="Kramer R."/>
            <person name="Lindquist E."/>
            <person name="Lucas S."/>
            <person name="Salamov A."/>
            <person name="McFadden G.I."/>
            <person name="Lane C.E."/>
            <person name="Keeling P.J."/>
            <person name="Gray M.W."/>
            <person name="Grigoriev I.V."/>
            <person name="Archibald J.M."/>
        </authorList>
    </citation>
    <scope>NUCLEOTIDE SEQUENCE</scope>
    <source>
        <strain evidence="10">CCMP2712</strain>
    </source>
</reference>
<dbReference type="Pfam" id="PF00893">
    <property type="entry name" value="Multi_Drug_Res"/>
    <property type="match status" value="1"/>
</dbReference>
<dbReference type="SUPFAM" id="SSF103481">
    <property type="entry name" value="Multidrug resistance efflux transporter EmrE"/>
    <property type="match status" value="1"/>
</dbReference>
<dbReference type="PANTHER" id="PTHR30561:SF1">
    <property type="entry name" value="MULTIDRUG TRANSPORTER EMRE"/>
    <property type="match status" value="1"/>
</dbReference>
<evidence type="ECO:0000313" key="10">
    <source>
        <dbReference type="Proteomes" id="UP000011087"/>
    </source>
</evidence>
<keyword evidence="3" id="KW-1003">Cell membrane</keyword>
<dbReference type="InterPro" id="IPR045324">
    <property type="entry name" value="Small_multidrug_res"/>
</dbReference>
<protein>
    <recommendedName>
        <fullName evidence="11">Small multidrug resistance protein</fullName>
    </recommendedName>
</protein>
<dbReference type="STRING" id="905079.L1I9H2"/>
<dbReference type="AlphaFoldDB" id="L1I9H2"/>